<accession>A0A0L0UMT5</accession>
<evidence type="ECO:0000256" key="1">
    <source>
        <dbReference type="SAM" id="MobiDB-lite"/>
    </source>
</evidence>
<organism evidence="2 3">
    <name type="scientific">Puccinia striiformis f. sp. tritici PST-78</name>
    <dbReference type="NCBI Taxonomy" id="1165861"/>
    <lineage>
        <taxon>Eukaryota</taxon>
        <taxon>Fungi</taxon>
        <taxon>Dikarya</taxon>
        <taxon>Basidiomycota</taxon>
        <taxon>Pucciniomycotina</taxon>
        <taxon>Pucciniomycetes</taxon>
        <taxon>Pucciniales</taxon>
        <taxon>Pucciniaceae</taxon>
        <taxon>Puccinia</taxon>
    </lineage>
</organism>
<dbReference type="OrthoDB" id="2518328at2759"/>
<feature type="non-terminal residue" evidence="2">
    <location>
        <position position="167"/>
    </location>
</feature>
<gene>
    <name evidence="2" type="ORF">PSTG_18536</name>
</gene>
<dbReference type="Proteomes" id="UP000054564">
    <property type="component" value="Unassembled WGS sequence"/>
</dbReference>
<reference evidence="3" key="1">
    <citation type="submission" date="2014-03" db="EMBL/GenBank/DDBJ databases">
        <title>The Genome Sequence of Puccinia striiformis f. sp. tritici PST-78.</title>
        <authorList>
            <consortium name="The Broad Institute Genome Sequencing Platform"/>
            <person name="Cuomo C."/>
            <person name="Hulbert S."/>
            <person name="Chen X."/>
            <person name="Walker B."/>
            <person name="Young S.K."/>
            <person name="Zeng Q."/>
            <person name="Gargeya S."/>
            <person name="Fitzgerald M."/>
            <person name="Haas B."/>
            <person name="Abouelleil A."/>
            <person name="Alvarado L."/>
            <person name="Arachchi H.M."/>
            <person name="Berlin A.M."/>
            <person name="Chapman S.B."/>
            <person name="Goldberg J."/>
            <person name="Griggs A."/>
            <person name="Gujja S."/>
            <person name="Hansen M."/>
            <person name="Howarth C."/>
            <person name="Imamovic A."/>
            <person name="Larimer J."/>
            <person name="McCowan C."/>
            <person name="Montmayeur A."/>
            <person name="Murphy C."/>
            <person name="Neiman D."/>
            <person name="Pearson M."/>
            <person name="Priest M."/>
            <person name="Roberts A."/>
            <person name="Saif S."/>
            <person name="Shea T."/>
            <person name="Sisk P."/>
            <person name="Sykes S."/>
            <person name="Wortman J."/>
            <person name="Nusbaum C."/>
            <person name="Birren B."/>
        </authorList>
    </citation>
    <scope>NUCLEOTIDE SEQUENCE [LARGE SCALE GENOMIC DNA]</scope>
    <source>
        <strain evidence="3">race PST-78</strain>
    </source>
</reference>
<evidence type="ECO:0008006" key="4">
    <source>
        <dbReference type="Google" id="ProtNLM"/>
    </source>
</evidence>
<dbReference type="AlphaFoldDB" id="A0A0L0UMT5"/>
<name>A0A0L0UMT5_9BASI</name>
<dbReference type="EMBL" id="AJIL01003256">
    <property type="protein sequence ID" value="KNE88069.1"/>
    <property type="molecule type" value="Genomic_DNA"/>
</dbReference>
<sequence length="167" mass="19222">MPQSTGQGDDSDDDREPIDNDLKNNFSTPLLKATGLHSPAKENMTWLYSYVDDKVIVLKLLTMLTGSAHGWFDTARLTKPSQKWKFWRAELWKKYGTSTWKHKIEDSFDADKFVPGEVSPATWVTRQYNRLQCFAPDASQEAINFKLLRMVDHEVEYAAKTAMRGEE</sequence>
<evidence type="ECO:0000313" key="2">
    <source>
        <dbReference type="EMBL" id="KNE88069.1"/>
    </source>
</evidence>
<feature type="region of interest" description="Disordered" evidence="1">
    <location>
        <begin position="1"/>
        <end position="26"/>
    </location>
</feature>
<comment type="caution">
    <text evidence="2">The sequence shown here is derived from an EMBL/GenBank/DDBJ whole genome shotgun (WGS) entry which is preliminary data.</text>
</comment>
<protein>
    <recommendedName>
        <fullName evidence="4">Retrotransposon gag domain-containing protein</fullName>
    </recommendedName>
</protein>
<evidence type="ECO:0000313" key="3">
    <source>
        <dbReference type="Proteomes" id="UP000054564"/>
    </source>
</evidence>
<proteinExistence type="predicted"/>
<keyword evidence="3" id="KW-1185">Reference proteome</keyword>